<sequence>MSLNRQVNKYVDDLFKDVGESQQLFDLKQELVTNMHERITDYKSEGMTDEEALQEAQASMGDLSGLVEDMREHGKDQAKQQVYSSMTNRIAAGALVVGTVLILFGLLMSLSLAFMEVEAVAIPGTGIFVVIGGTILTYGLLTRESARLYAMERIRAGLYAVAVGVILFAIFVSLTSGLATGEMFIAVSSFTIFFVIGFGLLLALLLTTKVRRRKE</sequence>
<evidence type="ECO:0000256" key="1">
    <source>
        <dbReference type="SAM" id="Phobius"/>
    </source>
</evidence>
<keyword evidence="1" id="KW-0472">Membrane</keyword>
<evidence type="ECO:0000313" key="3">
    <source>
        <dbReference type="Proteomes" id="UP001500740"/>
    </source>
</evidence>
<organism evidence="2 3">
    <name type="scientific">Alkalibacillus silvisoli</name>
    <dbReference type="NCBI Taxonomy" id="392823"/>
    <lineage>
        <taxon>Bacteria</taxon>
        <taxon>Bacillati</taxon>
        <taxon>Bacillota</taxon>
        <taxon>Bacilli</taxon>
        <taxon>Bacillales</taxon>
        <taxon>Bacillaceae</taxon>
        <taxon>Alkalibacillus</taxon>
    </lineage>
</organism>
<feature type="transmembrane region" description="Helical" evidence="1">
    <location>
        <begin position="120"/>
        <end position="141"/>
    </location>
</feature>
<dbReference type="EMBL" id="BAAACZ010000003">
    <property type="protein sequence ID" value="GAA0451792.1"/>
    <property type="molecule type" value="Genomic_DNA"/>
</dbReference>
<proteinExistence type="predicted"/>
<dbReference type="NCBIfam" id="NF038403">
    <property type="entry name" value="perm_prefix_1"/>
    <property type="match status" value="1"/>
</dbReference>
<keyword evidence="3" id="KW-1185">Reference proteome</keyword>
<protein>
    <submittedName>
        <fullName evidence="2">Permease prefix domain 1-containing protein</fullName>
    </submittedName>
</protein>
<keyword evidence="1" id="KW-1133">Transmembrane helix</keyword>
<dbReference type="InterPro" id="IPR047928">
    <property type="entry name" value="Perm_prefix_1"/>
</dbReference>
<name>A0ABN0ZLF5_9BACI</name>
<feature type="transmembrane region" description="Helical" evidence="1">
    <location>
        <begin position="90"/>
        <end position="114"/>
    </location>
</feature>
<evidence type="ECO:0000313" key="2">
    <source>
        <dbReference type="EMBL" id="GAA0451792.1"/>
    </source>
</evidence>
<feature type="transmembrane region" description="Helical" evidence="1">
    <location>
        <begin position="184"/>
        <end position="206"/>
    </location>
</feature>
<keyword evidence="1" id="KW-0812">Transmembrane</keyword>
<feature type="transmembrane region" description="Helical" evidence="1">
    <location>
        <begin position="156"/>
        <end position="178"/>
    </location>
</feature>
<reference evidence="2 3" key="1">
    <citation type="journal article" date="2019" name="Int. J. Syst. Evol. Microbiol.">
        <title>The Global Catalogue of Microorganisms (GCM) 10K type strain sequencing project: providing services to taxonomists for standard genome sequencing and annotation.</title>
        <authorList>
            <consortium name="The Broad Institute Genomics Platform"/>
            <consortium name="The Broad Institute Genome Sequencing Center for Infectious Disease"/>
            <person name="Wu L."/>
            <person name="Ma J."/>
        </authorList>
    </citation>
    <scope>NUCLEOTIDE SEQUENCE [LARGE SCALE GENOMIC DNA]</scope>
    <source>
        <strain evidence="2 3">JCM 14193</strain>
    </source>
</reference>
<comment type="caution">
    <text evidence="2">The sequence shown here is derived from an EMBL/GenBank/DDBJ whole genome shotgun (WGS) entry which is preliminary data.</text>
</comment>
<accession>A0ABN0ZLF5</accession>
<dbReference type="RefSeq" id="WP_343781305.1">
    <property type="nucleotide sequence ID" value="NZ_BAAACZ010000003.1"/>
</dbReference>
<dbReference type="Proteomes" id="UP001500740">
    <property type="component" value="Unassembled WGS sequence"/>
</dbReference>
<gene>
    <name evidence="2" type="ORF">GCM10008935_02950</name>
</gene>